<dbReference type="InterPro" id="IPR004638">
    <property type="entry name" value="EmrB-like"/>
</dbReference>
<evidence type="ECO:0000256" key="1">
    <source>
        <dbReference type="ARBA" id="ARBA00004651"/>
    </source>
</evidence>
<comment type="caution">
    <text evidence="9">The sequence shown here is derived from an EMBL/GenBank/DDBJ whole genome shotgun (WGS) entry which is preliminary data.</text>
</comment>
<comment type="subcellular location">
    <subcellularLocation>
        <location evidence="1">Cell membrane</location>
        <topology evidence="1">Multi-pass membrane protein</topology>
    </subcellularLocation>
</comment>
<gene>
    <name evidence="9" type="ORF">JQN83_02785</name>
</gene>
<proteinExistence type="predicted"/>
<feature type="transmembrane region" description="Helical" evidence="7">
    <location>
        <begin position="61"/>
        <end position="80"/>
    </location>
</feature>
<protein>
    <submittedName>
        <fullName evidence="9">Multidrug efflux MFS transporter</fullName>
    </submittedName>
</protein>
<dbReference type="Pfam" id="PF07690">
    <property type="entry name" value="MFS_1"/>
    <property type="match status" value="1"/>
</dbReference>
<feature type="domain" description="Major facilitator superfamily (MFS) profile" evidence="8">
    <location>
        <begin position="23"/>
        <end position="469"/>
    </location>
</feature>
<feature type="transmembrane region" description="Helical" evidence="7">
    <location>
        <begin position="114"/>
        <end position="135"/>
    </location>
</feature>
<dbReference type="Gene3D" id="1.20.1720.10">
    <property type="entry name" value="Multidrug resistance protein D"/>
    <property type="match status" value="1"/>
</dbReference>
<feature type="transmembrane region" description="Helical" evidence="7">
    <location>
        <begin position="278"/>
        <end position="302"/>
    </location>
</feature>
<dbReference type="RefSeq" id="WP_208565407.1">
    <property type="nucleotide sequence ID" value="NZ_JAGFWR010000001.1"/>
</dbReference>
<evidence type="ECO:0000256" key="3">
    <source>
        <dbReference type="ARBA" id="ARBA00022475"/>
    </source>
</evidence>
<feature type="transmembrane region" description="Helical" evidence="7">
    <location>
        <begin position="368"/>
        <end position="395"/>
    </location>
</feature>
<feature type="transmembrane region" description="Helical" evidence="7">
    <location>
        <begin position="416"/>
        <end position="433"/>
    </location>
</feature>
<dbReference type="Proteomes" id="UP000671399">
    <property type="component" value="Unassembled WGS sequence"/>
</dbReference>
<keyword evidence="2" id="KW-0813">Transport</keyword>
<organism evidence="9 10">
    <name type="scientific">Micromonospora antibiotica</name>
    <dbReference type="NCBI Taxonomy" id="2807623"/>
    <lineage>
        <taxon>Bacteria</taxon>
        <taxon>Bacillati</taxon>
        <taxon>Actinomycetota</taxon>
        <taxon>Actinomycetes</taxon>
        <taxon>Micromonosporales</taxon>
        <taxon>Micromonosporaceae</taxon>
        <taxon>Micromonospora</taxon>
    </lineage>
</organism>
<feature type="transmembrane region" description="Helical" evidence="7">
    <location>
        <begin position="176"/>
        <end position="198"/>
    </location>
</feature>
<dbReference type="Gene3D" id="1.20.1250.20">
    <property type="entry name" value="MFS general substrate transporter like domains"/>
    <property type="match status" value="1"/>
</dbReference>
<accession>A0ABS3V2A8</accession>
<feature type="transmembrane region" description="Helical" evidence="7">
    <location>
        <begin position="87"/>
        <end position="108"/>
    </location>
</feature>
<feature type="transmembrane region" description="Helical" evidence="7">
    <location>
        <begin position="314"/>
        <end position="332"/>
    </location>
</feature>
<dbReference type="InterPro" id="IPR036259">
    <property type="entry name" value="MFS_trans_sf"/>
</dbReference>
<dbReference type="PROSITE" id="PS50850">
    <property type="entry name" value="MFS"/>
    <property type="match status" value="1"/>
</dbReference>
<keyword evidence="10" id="KW-1185">Reference proteome</keyword>
<evidence type="ECO:0000256" key="7">
    <source>
        <dbReference type="SAM" id="Phobius"/>
    </source>
</evidence>
<dbReference type="InterPro" id="IPR011701">
    <property type="entry name" value="MFS"/>
</dbReference>
<evidence type="ECO:0000313" key="9">
    <source>
        <dbReference type="EMBL" id="MBO4159735.1"/>
    </source>
</evidence>
<dbReference type="PANTHER" id="PTHR42718">
    <property type="entry name" value="MAJOR FACILITATOR SUPERFAMILY MULTIDRUG TRANSPORTER MFSC"/>
    <property type="match status" value="1"/>
</dbReference>
<evidence type="ECO:0000256" key="6">
    <source>
        <dbReference type="ARBA" id="ARBA00023136"/>
    </source>
</evidence>
<evidence type="ECO:0000259" key="8">
    <source>
        <dbReference type="PROSITE" id="PS50850"/>
    </source>
</evidence>
<dbReference type="PANTHER" id="PTHR42718:SF46">
    <property type="entry name" value="BLR6921 PROTEIN"/>
    <property type="match status" value="1"/>
</dbReference>
<feature type="transmembrane region" description="Helical" evidence="7">
    <location>
        <begin position="24"/>
        <end position="49"/>
    </location>
</feature>
<evidence type="ECO:0000313" key="10">
    <source>
        <dbReference type="Proteomes" id="UP000671399"/>
    </source>
</evidence>
<dbReference type="NCBIfam" id="TIGR00711">
    <property type="entry name" value="efflux_EmrB"/>
    <property type="match status" value="1"/>
</dbReference>
<feature type="transmembrane region" description="Helical" evidence="7">
    <location>
        <begin position="237"/>
        <end position="257"/>
    </location>
</feature>
<keyword evidence="3" id="KW-1003">Cell membrane</keyword>
<evidence type="ECO:0000256" key="5">
    <source>
        <dbReference type="ARBA" id="ARBA00022989"/>
    </source>
</evidence>
<dbReference type="CDD" id="cd17503">
    <property type="entry name" value="MFS_LmrB_MDR_like"/>
    <property type="match status" value="1"/>
</dbReference>
<dbReference type="EMBL" id="JAGFWR010000001">
    <property type="protein sequence ID" value="MBO4159735.1"/>
    <property type="molecule type" value="Genomic_DNA"/>
</dbReference>
<keyword evidence="6 7" id="KW-0472">Membrane</keyword>
<sequence>MSTDQATTDQSPPPSLDRALLGKVMLLALGGFVGLLDSTIIGVAVHSLSAAFSATLAQTQWASTAYLLAMAVVIPATGWATQRFGSAATWVASLSVFLVGSLACGLAWSLGSLILFRVVQGLGAGMLFPLMRILVVEIAGRERMGRAMAVIAIPVQMAPILGPVVGGVLIESLSWRWAFLVNVPIVLVAVILSARHLPNRKGQDAPRLDVFGLVTMGLGIAGLLYGLSMLVDGTPPTAVRVWAPLLLSVVSLAWHGIRASRATRTGVVEFDLFRDRAFTASTAITLLNNAALFAVVFLVPLLLQEGDGRGAVDAGLALAPQGAGMLVAVLVVGKMVDLKHNSRVMVLGGLAVVAVTTVPLAFAEPGSAQWLIVAALFVRGIGLAFVVSPTMLTLYHSLSQERVPAATTANAIIQQIGGAVGTAAVALLLQPLTRQQGSELGGFHATFWVVVGVVVLTAVPAVFLPARRKPVVS</sequence>
<feature type="transmembrane region" description="Helical" evidence="7">
    <location>
        <begin position="210"/>
        <end position="231"/>
    </location>
</feature>
<feature type="transmembrane region" description="Helical" evidence="7">
    <location>
        <begin position="344"/>
        <end position="362"/>
    </location>
</feature>
<dbReference type="SUPFAM" id="SSF103473">
    <property type="entry name" value="MFS general substrate transporter"/>
    <property type="match status" value="1"/>
</dbReference>
<feature type="transmembrane region" description="Helical" evidence="7">
    <location>
        <begin position="445"/>
        <end position="466"/>
    </location>
</feature>
<evidence type="ECO:0000256" key="2">
    <source>
        <dbReference type="ARBA" id="ARBA00022448"/>
    </source>
</evidence>
<dbReference type="PRINTS" id="PR01036">
    <property type="entry name" value="TCRTETB"/>
</dbReference>
<evidence type="ECO:0000256" key="4">
    <source>
        <dbReference type="ARBA" id="ARBA00022692"/>
    </source>
</evidence>
<feature type="transmembrane region" description="Helical" evidence="7">
    <location>
        <begin position="147"/>
        <end position="170"/>
    </location>
</feature>
<keyword evidence="4 7" id="KW-0812">Transmembrane</keyword>
<name>A0ABS3V2A8_9ACTN</name>
<keyword evidence="5 7" id="KW-1133">Transmembrane helix</keyword>
<reference evidence="9 10" key="1">
    <citation type="submission" date="2021-03" db="EMBL/GenBank/DDBJ databases">
        <authorList>
            <person name="Lee D.-H."/>
        </authorList>
    </citation>
    <scope>NUCLEOTIDE SEQUENCE [LARGE SCALE GENOMIC DNA]</scope>
    <source>
        <strain evidence="9 10">MMS20-R2-23</strain>
    </source>
</reference>
<dbReference type="InterPro" id="IPR020846">
    <property type="entry name" value="MFS_dom"/>
</dbReference>